<proteinExistence type="predicted"/>
<comment type="caution">
    <text evidence="2">The sequence shown here is derived from an EMBL/GenBank/DDBJ whole genome shotgun (WGS) entry which is preliminary data.</text>
</comment>
<dbReference type="Proteomes" id="UP001523565">
    <property type="component" value="Unassembled WGS sequence"/>
</dbReference>
<evidence type="ECO:0000313" key="2">
    <source>
        <dbReference type="EMBL" id="MCP1110562.1"/>
    </source>
</evidence>
<accession>A0ABT1EL97</accession>
<keyword evidence="3" id="KW-1185">Reference proteome</keyword>
<sequence length="75" mass="8685">MARTTSPSVLDKKIIQAQENVIKYKERYDSAVEVLAKLQEKKAAIRNEELLSAFEKSDRTYEEVMSYLSSKVKKE</sequence>
<dbReference type="RefSeq" id="WP_262069442.1">
    <property type="nucleotide sequence ID" value="NZ_JAMXOC010000014.1"/>
</dbReference>
<name>A0ABT1EL97_9FIRM</name>
<evidence type="ECO:0008006" key="4">
    <source>
        <dbReference type="Google" id="ProtNLM"/>
    </source>
</evidence>
<keyword evidence="1" id="KW-0175">Coiled coil</keyword>
<feature type="coiled-coil region" evidence="1">
    <location>
        <begin position="21"/>
        <end position="48"/>
    </location>
</feature>
<evidence type="ECO:0000313" key="3">
    <source>
        <dbReference type="Proteomes" id="UP001523565"/>
    </source>
</evidence>
<evidence type="ECO:0000256" key="1">
    <source>
        <dbReference type="SAM" id="Coils"/>
    </source>
</evidence>
<reference evidence="2 3" key="1">
    <citation type="journal article" date="2022" name="Genome Biol. Evol.">
        <title>Host diet, physiology and behaviors set the stage for Lachnospiraceae cladogenesis.</title>
        <authorList>
            <person name="Vera-Ponce De Leon A."/>
            <person name="Schneider M."/>
            <person name="Jahnes B.C."/>
            <person name="Sadowski V."/>
            <person name="Camuy-Velez L.A."/>
            <person name="Duan J."/>
            <person name="Sabree Z.L."/>
        </authorList>
    </citation>
    <scope>NUCLEOTIDE SEQUENCE [LARGE SCALE GENOMIC DNA]</scope>
    <source>
        <strain evidence="2 3">PAL227</strain>
    </source>
</reference>
<gene>
    <name evidence="2" type="ORF">NK118_09895</name>
</gene>
<dbReference type="EMBL" id="JAMZFV010000014">
    <property type="protein sequence ID" value="MCP1110562.1"/>
    <property type="molecule type" value="Genomic_DNA"/>
</dbReference>
<organism evidence="2 3">
    <name type="scientific">Ohessyouella blattaphilus</name>
    <dbReference type="NCBI Taxonomy" id="2949333"/>
    <lineage>
        <taxon>Bacteria</taxon>
        <taxon>Bacillati</taxon>
        <taxon>Bacillota</taxon>
        <taxon>Clostridia</taxon>
        <taxon>Lachnospirales</taxon>
        <taxon>Lachnospiraceae</taxon>
        <taxon>Ohessyouella</taxon>
    </lineage>
</organism>
<protein>
    <recommendedName>
        <fullName evidence="4">ErpK protein</fullName>
    </recommendedName>
</protein>